<dbReference type="AlphaFoldDB" id="A0A9X9LE08"/>
<proteinExistence type="predicted"/>
<name>A0A9X9LE08_GULGU</name>
<evidence type="ECO:0000256" key="1">
    <source>
        <dbReference type="SAM" id="MobiDB-lite"/>
    </source>
</evidence>
<evidence type="ECO:0000313" key="3">
    <source>
        <dbReference type="Proteomes" id="UP000269945"/>
    </source>
</evidence>
<sequence length="43" mass="4491">MPSGATSSLRSSGSPETVLAHEEWDLKLATNGLGDKTHRQGAP</sequence>
<dbReference type="Proteomes" id="UP000269945">
    <property type="component" value="Unassembled WGS sequence"/>
</dbReference>
<protein>
    <submittedName>
        <fullName evidence="2">Uncharacterized protein</fullName>
    </submittedName>
</protein>
<reference evidence="2 3" key="1">
    <citation type="submission" date="2018-10" db="EMBL/GenBank/DDBJ databases">
        <authorList>
            <person name="Ekblom R."/>
            <person name="Jareborg N."/>
        </authorList>
    </citation>
    <scope>NUCLEOTIDE SEQUENCE [LARGE SCALE GENOMIC DNA]</scope>
    <source>
        <tissue evidence="2">Muscle</tissue>
    </source>
</reference>
<feature type="region of interest" description="Disordered" evidence="1">
    <location>
        <begin position="1"/>
        <end position="23"/>
    </location>
</feature>
<organism evidence="2 3">
    <name type="scientific">Gulo gulo</name>
    <name type="common">Wolverine</name>
    <name type="synonym">Gluton</name>
    <dbReference type="NCBI Taxonomy" id="48420"/>
    <lineage>
        <taxon>Eukaryota</taxon>
        <taxon>Metazoa</taxon>
        <taxon>Chordata</taxon>
        <taxon>Craniata</taxon>
        <taxon>Vertebrata</taxon>
        <taxon>Euteleostomi</taxon>
        <taxon>Mammalia</taxon>
        <taxon>Eutheria</taxon>
        <taxon>Laurasiatheria</taxon>
        <taxon>Carnivora</taxon>
        <taxon>Caniformia</taxon>
        <taxon>Musteloidea</taxon>
        <taxon>Mustelidae</taxon>
        <taxon>Guloninae</taxon>
        <taxon>Gulo</taxon>
    </lineage>
</organism>
<comment type="caution">
    <text evidence="2">The sequence shown here is derived from an EMBL/GenBank/DDBJ whole genome shotgun (WGS) entry which is preliminary data.</text>
</comment>
<gene>
    <name evidence="2" type="ORF">BN2614_LOCUS1</name>
</gene>
<dbReference type="EMBL" id="CYRY02001285">
    <property type="protein sequence ID" value="VCW65352.1"/>
    <property type="molecule type" value="Genomic_DNA"/>
</dbReference>
<accession>A0A9X9LE08</accession>
<keyword evidence="3" id="KW-1185">Reference proteome</keyword>
<evidence type="ECO:0000313" key="2">
    <source>
        <dbReference type="EMBL" id="VCW65352.1"/>
    </source>
</evidence>
<feature type="compositionally biased region" description="Low complexity" evidence="1">
    <location>
        <begin position="1"/>
        <end position="14"/>
    </location>
</feature>